<dbReference type="KEGG" id="caby:Cabys_458"/>
<evidence type="ECO:0000313" key="2">
    <source>
        <dbReference type="EMBL" id="APF17209.1"/>
    </source>
</evidence>
<organism evidence="3 4">
    <name type="scientific">Caldithrix abyssi DSM 13497</name>
    <dbReference type="NCBI Taxonomy" id="880073"/>
    <lineage>
        <taxon>Bacteria</taxon>
        <taxon>Pseudomonadati</taxon>
        <taxon>Calditrichota</taxon>
        <taxon>Calditrichia</taxon>
        <taxon>Calditrichales</taxon>
        <taxon>Calditrichaceae</taxon>
        <taxon>Caldithrix</taxon>
    </lineage>
</organism>
<name>H1XSD2_CALAY</name>
<dbReference type="Proteomes" id="UP000183868">
    <property type="component" value="Chromosome"/>
</dbReference>
<dbReference type="PaxDb" id="880073-Calab_1727"/>
<evidence type="ECO:0000313" key="4">
    <source>
        <dbReference type="Proteomes" id="UP000004671"/>
    </source>
</evidence>
<reference evidence="2 5" key="2">
    <citation type="submission" date="2016-11" db="EMBL/GenBank/DDBJ databases">
        <title>Genomic analysis of Caldithrix abyssi and proposal of a novel bacterial phylum Caldithrichaeota.</title>
        <authorList>
            <person name="Kublanov I."/>
            <person name="Sigalova O."/>
            <person name="Gavrilov S."/>
            <person name="Lebedinsky A."/>
            <person name="Ivanova N."/>
            <person name="Daum C."/>
            <person name="Reddy T."/>
            <person name="Klenk H.P."/>
            <person name="Goker M."/>
            <person name="Reva O."/>
            <person name="Miroshnichenko M."/>
            <person name="Kyprides N."/>
            <person name="Woyke T."/>
            <person name="Gelfand M."/>
        </authorList>
    </citation>
    <scope>NUCLEOTIDE SEQUENCE [LARGE SCALE GENOMIC DNA]</scope>
    <source>
        <strain evidence="2 5">LF13</strain>
    </source>
</reference>
<dbReference type="InParanoid" id="H1XSD2"/>
<dbReference type="RefSeq" id="WP_006928442.1">
    <property type="nucleotide sequence ID" value="NZ_CM001402.1"/>
</dbReference>
<dbReference type="EMBL" id="CM001402">
    <property type="protein sequence ID" value="EHO41344.1"/>
    <property type="molecule type" value="Genomic_DNA"/>
</dbReference>
<gene>
    <name evidence="2" type="ORF">Cabys_458</name>
    <name evidence="3" type="ORF">Calab_1727</name>
</gene>
<proteinExistence type="predicted"/>
<accession>H1XSD2</accession>
<evidence type="ECO:0000313" key="3">
    <source>
        <dbReference type="EMBL" id="EHO41344.1"/>
    </source>
</evidence>
<feature type="region of interest" description="Disordered" evidence="1">
    <location>
        <begin position="1"/>
        <end position="26"/>
    </location>
</feature>
<sequence length="62" mass="7021">MATFSKSNKEAKSLKEKRDVLKKGSLPSKDKRETRFALHCELNIDEVINQTINHHIGMGAII</sequence>
<reference evidence="3 4" key="1">
    <citation type="submission" date="2011-09" db="EMBL/GenBank/DDBJ databases">
        <title>The permanent draft genome of Caldithrix abyssi DSM 13497.</title>
        <authorList>
            <consortium name="US DOE Joint Genome Institute (JGI-PGF)"/>
            <person name="Lucas S."/>
            <person name="Han J."/>
            <person name="Lapidus A."/>
            <person name="Bruce D."/>
            <person name="Goodwin L."/>
            <person name="Pitluck S."/>
            <person name="Peters L."/>
            <person name="Kyrpides N."/>
            <person name="Mavromatis K."/>
            <person name="Ivanova N."/>
            <person name="Mikhailova N."/>
            <person name="Chertkov O."/>
            <person name="Detter J.C."/>
            <person name="Tapia R."/>
            <person name="Han C."/>
            <person name="Land M."/>
            <person name="Hauser L."/>
            <person name="Markowitz V."/>
            <person name="Cheng J.-F."/>
            <person name="Hugenholtz P."/>
            <person name="Woyke T."/>
            <person name="Wu D."/>
            <person name="Spring S."/>
            <person name="Brambilla E."/>
            <person name="Klenk H.-P."/>
            <person name="Eisen J.A."/>
        </authorList>
    </citation>
    <scope>NUCLEOTIDE SEQUENCE [LARGE SCALE GENOMIC DNA]</scope>
    <source>
        <strain evidence="3 4">DSM 13497</strain>
    </source>
</reference>
<keyword evidence="4" id="KW-1185">Reference proteome</keyword>
<dbReference type="AlphaFoldDB" id="H1XSD2"/>
<evidence type="ECO:0000313" key="5">
    <source>
        <dbReference type="Proteomes" id="UP000183868"/>
    </source>
</evidence>
<dbReference type="Proteomes" id="UP000004671">
    <property type="component" value="Chromosome"/>
</dbReference>
<evidence type="ECO:0000256" key="1">
    <source>
        <dbReference type="SAM" id="MobiDB-lite"/>
    </source>
</evidence>
<protein>
    <submittedName>
        <fullName evidence="3">Uncharacterized protein</fullName>
    </submittedName>
</protein>
<feature type="compositionally biased region" description="Basic and acidic residues" evidence="1">
    <location>
        <begin position="7"/>
        <end position="26"/>
    </location>
</feature>
<dbReference type="EMBL" id="CP018099">
    <property type="protein sequence ID" value="APF17209.1"/>
    <property type="molecule type" value="Genomic_DNA"/>
</dbReference>
<dbReference type="HOGENOM" id="CLU_2895481_0_0_0"/>